<reference evidence="1" key="1">
    <citation type="submission" date="2020-05" db="EMBL/GenBank/DDBJ databases">
        <title>Large-scale comparative analyses of tick genomes elucidate their genetic diversity and vector capacities.</title>
        <authorList>
            <person name="Jia N."/>
            <person name="Wang J."/>
            <person name="Shi W."/>
            <person name="Du L."/>
            <person name="Sun Y."/>
            <person name="Zhan W."/>
            <person name="Jiang J."/>
            <person name="Wang Q."/>
            <person name="Zhang B."/>
            <person name="Ji P."/>
            <person name="Sakyi L.B."/>
            <person name="Cui X."/>
            <person name="Yuan T."/>
            <person name="Jiang B."/>
            <person name="Yang W."/>
            <person name="Lam T.T.-Y."/>
            <person name="Chang Q."/>
            <person name="Ding S."/>
            <person name="Wang X."/>
            <person name="Zhu J."/>
            <person name="Ruan X."/>
            <person name="Zhao L."/>
            <person name="Wei J."/>
            <person name="Que T."/>
            <person name="Du C."/>
            <person name="Cheng J."/>
            <person name="Dai P."/>
            <person name="Han X."/>
            <person name="Huang E."/>
            <person name="Gao Y."/>
            <person name="Liu J."/>
            <person name="Shao H."/>
            <person name="Ye R."/>
            <person name="Li L."/>
            <person name="Wei W."/>
            <person name="Wang X."/>
            <person name="Wang C."/>
            <person name="Yang T."/>
            <person name="Huo Q."/>
            <person name="Li W."/>
            <person name="Guo W."/>
            <person name="Chen H."/>
            <person name="Zhou L."/>
            <person name="Ni X."/>
            <person name="Tian J."/>
            <person name="Zhou Y."/>
            <person name="Sheng Y."/>
            <person name="Liu T."/>
            <person name="Pan Y."/>
            <person name="Xia L."/>
            <person name="Li J."/>
            <person name="Zhao F."/>
            <person name="Cao W."/>
        </authorList>
    </citation>
    <scope>NUCLEOTIDE SEQUENCE</scope>
    <source>
        <strain evidence="1">Hyas-2018</strain>
    </source>
</reference>
<evidence type="ECO:0000313" key="1">
    <source>
        <dbReference type="EMBL" id="KAH6923967.1"/>
    </source>
</evidence>
<organism evidence="1 2">
    <name type="scientific">Hyalomma asiaticum</name>
    <name type="common">Tick</name>
    <dbReference type="NCBI Taxonomy" id="266040"/>
    <lineage>
        <taxon>Eukaryota</taxon>
        <taxon>Metazoa</taxon>
        <taxon>Ecdysozoa</taxon>
        <taxon>Arthropoda</taxon>
        <taxon>Chelicerata</taxon>
        <taxon>Arachnida</taxon>
        <taxon>Acari</taxon>
        <taxon>Parasitiformes</taxon>
        <taxon>Ixodida</taxon>
        <taxon>Ixodoidea</taxon>
        <taxon>Ixodidae</taxon>
        <taxon>Hyalomminae</taxon>
        <taxon>Hyalomma</taxon>
    </lineage>
</organism>
<accession>A0ACB7RQ71</accession>
<dbReference type="EMBL" id="CM023488">
    <property type="protein sequence ID" value="KAH6923967.1"/>
    <property type="molecule type" value="Genomic_DNA"/>
</dbReference>
<keyword evidence="2" id="KW-1185">Reference proteome</keyword>
<protein>
    <submittedName>
        <fullName evidence="1">Uncharacterized protein</fullName>
    </submittedName>
</protein>
<proteinExistence type="predicted"/>
<evidence type="ECO:0000313" key="2">
    <source>
        <dbReference type="Proteomes" id="UP000821845"/>
    </source>
</evidence>
<comment type="caution">
    <text evidence="1">The sequence shown here is derived from an EMBL/GenBank/DDBJ whole genome shotgun (WGS) entry which is preliminary data.</text>
</comment>
<name>A0ACB7RQ71_HYAAI</name>
<dbReference type="Proteomes" id="UP000821845">
    <property type="component" value="Chromosome 8"/>
</dbReference>
<sequence>MASGSCPAAFDQRTDGRDSAVNVRGRAGSGLVSTPIRALNPAFRGTEREKHAKSESKALKRLPRQLRQTPEGPAGNATRRDAANRLPPPPHATHAREM</sequence>
<gene>
    <name evidence="1" type="ORF">HPB50_010103</name>
</gene>